<dbReference type="GO" id="GO:0099518">
    <property type="term" value="P:vesicle cytoskeletal trafficking"/>
    <property type="evidence" value="ECO:0007669"/>
    <property type="project" value="TreeGrafter"/>
</dbReference>
<dbReference type="GO" id="GO:0005769">
    <property type="term" value="C:early endosome"/>
    <property type="evidence" value="ECO:0007669"/>
    <property type="project" value="TreeGrafter"/>
</dbReference>
<evidence type="ECO:0000313" key="1">
    <source>
        <dbReference type="EnsemblMetazoa" id="XP_022662391"/>
    </source>
</evidence>
<dbReference type="InterPro" id="IPR011990">
    <property type="entry name" value="TPR-like_helical_dom_sf"/>
</dbReference>
<dbReference type="RefSeq" id="XP_022662391.1">
    <property type="nucleotide sequence ID" value="XM_022806656.1"/>
</dbReference>
<reference evidence="1" key="1">
    <citation type="submission" date="2021-01" db="UniProtKB">
        <authorList>
            <consortium name="EnsemblMetazoa"/>
        </authorList>
    </citation>
    <scope>IDENTIFICATION</scope>
</reference>
<sequence>MESRRSSTATMAPSGDEFLRSMAQIRDKLRKRFLRKPLYLDAAHSYELLAVRELQLEFPEGAAMAWNAAADVYTNIRRLGAAAENYTKAARTYMKEELNLKKLCMPSIEDHLINGLECYHRAICTYEKIAEVNKGSEGMAGSLCYEAGSKLQQLERFGESLWFLERACQKWPESTVLKVECFLLLAKSQVKLSEFESAEITFHELDSLINAHMERASLEHTHQQVQIALVLLAALLAPPEHNLSQAQSALFERYKGEPDEHMEIEVFLTLKAILECCKERCFEKMSQHYDILIEFCDETSRLILDELVKTVCPYHC</sequence>
<dbReference type="SUPFAM" id="SSF48452">
    <property type="entry name" value="TPR-like"/>
    <property type="match status" value="1"/>
</dbReference>
<organism evidence="1 2">
    <name type="scientific">Varroa destructor</name>
    <name type="common">Honeybee mite</name>
    <dbReference type="NCBI Taxonomy" id="109461"/>
    <lineage>
        <taxon>Eukaryota</taxon>
        <taxon>Metazoa</taxon>
        <taxon>Ecdysozoa</taxon>
        <taxon>Arthropoda</taxon>
        <taxon>Chelicerata</taxon>
        <taxon>Arachnida</taxon>
        <taxon>Acari</taxon>
        <taxon>Parasitiformes</taxon>
        <taxon>Mesostigmata</taxon>
        <taxon>Gamasina</taxon>
        <taxon>Dermanyssoidea</taxon>
        <taxon>Varroidae</taxon>
        <taxon>Varroa</taxon>
    </lineage>
</organism>
<dbReference type="EnsemblMetazoa" id="XM_022806656">
    <property type="protein sequence ID" value="XP_022662391"/>
    <property type="gene ID" value="LOC111250830"/>
</dbReference>
<dbReference type="Proteomes" id="UP000594260">
    <property type="component" value="Unplaced"/>
</dbReference>
<dbReference type="KEGG" id="vde:111250830"/>
<dbReference type="InterPro" id="IPR039494">
    <property type="entry name" value="F8A"/>
</dbReference>
<dbReference type="Gene3D" id="1.25.40.10">
    <property type="entry name" value="Tetratricopeptide repeat domain"/>
    <property type="match status" value="1"/>
</dbReference>
<dbReference type="OMA" id="VEESCHE"/>
<dbReference type="OrthoDB" id="10249246at2759"/>
<dbReference type="PANTHER" id="PTHR16797:SF4">
    <property type="entry name" value="40-KDA HUNTINGTIN-ASSOCIATED PROTEIN"/>
    <property type="match status" value="1"/>
</dbReference>
<dbReference type="GeneID" id="111250830"/>
<proteinExistence type="predicted"/>
<keyword evidence="2" id="KW-1185">Reference proteome</keyword>
<name>A0A7M7K9F7_VARDE</name>
<protein>
    <recommendedName>
        <fullName evidence="3">Factor VIII intron 22 protein</fullName>
    </recommendedName>
</protein>
<evidence type="ECO:0000313" key="2">
    <source>
        <dbReference type="Proteomes" id="UP000594260"/>
    </source>
</evidence>
<dbReference type="AlphaFoldDB" id="A0A7M7K9F7"/>
<evidence type="ECO:0008006" key="3">
    <source>
        <dbReference type="Google" id="ProtNLM"/>
    </source>
</evidence>
<dbReference type="InParanoid" id="A0A7M7K9F7"/>
<dbReference type="PANTHER" id="PTHR16797">
    <property type="entry name" value="FACTOR VIII-ASSOCIATED GENE 1"/>
    <property type="match status" value="1"/>
</dbReference>
<accession>A0A7M7K9F7</accession>